<keyword evidence="3 5" id="KW-0175">Coiled coil</keyword>
<dbReference type="InterPro" id="IPR010809">
    <property type="entry name" value="FliD_C"/>
</dbReference>
<comment type="caution">
    <text evidence="8">The sequence shown here is derived from an EMBL/GenBank/DDBJ whole genome shotgun (WGS) entry which is preliminary data.</text>
</comment>
<dbReference type="InterPro" id="IPR040026">
    <property type="entry name" value="FliD"/>
</dbReference>
<dbReference type="GO" id="GO:0005576">
    <property type="term" value="C:extracellular region"/>
    <property type="evidence" value="ECO:0007669"/>
    <property type="project" value="UniProtKB-SubCell"/>
</dbReference>
<keyword evidence="8" id="KW-0966">Cell projection</keyword>
<evidence type="ECO:0000256" key="3">
    <source>
        <dbReference type="ARBA" id="ARBA00023054"/>
    </source>
</evidence>
<dbReference type="PANTHER" id="PTHR30288:SF0">
    <property type="entry name" value="FLAGELLAR HOOK-ASSOCIATED PROTEIN 2"/>
    <property type="match status" value="1"/>
</dbReference>
<keyword evidence="9" id="KW-1185">Reference proteome</keyword>
<keyword evidence="8" id="KW-0282">Flagellum</keyword>
<organism evidence="8 9">
    <name type="scientific">Halalkalibacter oceani</name>
    <dbReference type="NCBI Taxonomy" id="1653776"/>
    <lineage>
        <taxon>Bacteria</taxon>
        <taxon>Bacillati</taxon>
        <taxon>Bacillota</taxon>
        <taxon>Bacilli</taxon>
        <taxon>Bacillales</taxon>
        <taxon>Bacillaceae</taxon>
        <taxon>Halalkalibacter</taxon>
    </lineage>
</organism>
<comment type="subunit">
    <text evidence="2 5">Homopentamer.</text>
</comment>
<evidence type="ECO:0000256" key="5">
    <source>
        <dbReference type="RuleBase" id="RU362066"/>
    </source>
</evidence>
<dbReference type="Pfam" id="PF07195">
    <property type="entry name" value="FliD_C"/>
    <property type="match status" value="1"/>
</dbReference>
<dbReference type="EMBL" id="JAMBOL010000008">
    <property type="protein sequence ID" value="MCM3714649.1"/>
    <property type="molecule type" value="Genomic_DNA"/>
</dbReference>
<gene>
    <name evidence="8" type="primary">fliD</name>
    <name evidence="8" type="ORF">M3202_11160</name>
</gene>
<proteinExistence type="inferred from homology"/>
<reference evidence="8" key="1">
    <citation type="submission" date="2022-05" db="EMBL/GenBank/DDBJ databases">
        <title>Comparative Genomics of Spacecraft Associated Microbes.</title>
        <authorList>
            <person name="Tran M.T."/>
            <person name="Wright A."/>
            <person name="Seuylemezian A."/>
            <person name="Eisen J."/>
            <person name="Coil D."/>
        </authorList>
    </citation>
    <scope>NUCLEOTIDE SEQUENCE</scope>
    <source>
        <strain evidence="8">214.1.1</strain>
    </source>
</reference>
<feature type="domain" description="Flagellar hook-associated protein 2 N-terminal" evidence="6">
    <location>
        <begin position="8"/>
        <end position="105"/>
    </location>
</feature>
<evidence type="ECO:0000313" key="8">
    <source>
        <dbReference type="EMBL" id="MCM3714649.1"/>
    </source>
</evidence>
<dbReference type="AlphaFoldDB" id="A0A9X2IN84"/>
<sequence>MRISGMATGMDIEQIVKDLMRAERMPVNKMMQDRQTIQWKMEDYREINRKLDTFRNNTFDSVIRQSNMLAKIVTSSNESKVTATAAANPGNVSLRISNIQQLAKAASYNSTDKISGGESKVNPTATLGSQTFAGEAAEGEAKFEWQSGIVHRENVRQSTASDTVDLGKENIVNPEDMVVKVNGKVYDVVLNGEDLNENSVLLDAESGTLRFEEPLAAGTTVQTVYMTDNETEEFTLETGRATFQVQKGGLDAASLSITAGSTTYSGADIITDPEEWGDGQEGKVFVNLDTGQIRFNEEQTDVSVTYAQSYATAGISAYNEKGEEVRDKFVFTANQSLNTVFTELSRSQVGVNGFYDEHSDKVNMTRTETGVFNENGDEMTFTGFFASALKLDGTQESGAQNAVFELNGLETERRSNTFTVSGMTITLKDTAPDEEITLGVSTDTDKVFDTIKGFIDEYNELIDFVNGKMTEERYRDYKPLTDEEKEALSEKEIEQWEERARSGLLRNDQALRTPFDQMRVDMYSSVSGELATQFNHLSAIGITTTNDYMARGKLEIDEDKLRAAIESDAEGVFQLFAADGDSFEEKGIARRVRDTLDGAISSLAERAGGFRGLVQNHQFTLGRNLNDINDRISNFERRLQQVEERYWRQFNAMEAAVQRANQQAESLFAQLYGNQGQ</sequence>
<comment type="subcellular location">
    <subcellularLocation>
        <location evidence="5">Secreted</location>
    </subcellularLocation>
    <subcellularLocation>
        <location evidence="5">Bacterial flagellum</location>
    </subcellularLocation>
</comment>
<evidence type="ECO:0000256" key="4">
    <source>
        <dbReference type="ARBA" id="ARBA00023143"/>
    </source>
</evidence>
<dbReference type="GO" id="GO:0009424">
    <property type="term" value="C:bacterial-type flagellum hook"/>
    <property type="evidence" value="ECO:0007669"/>
    <property type="project" value="UniProtKB-UniRule"/>
</dbReference>
<evidence type="ECO:0000313" key="9">
    <source>
        <dbReference type="Proteomes" id="UP001139179"/>
    </source>
</evidence>
<keyword evidence="5" id="KW-0964">Secreted</keyword>
<keyword evidence="8" id="KW-0969">Cilium</keyword>
<feature type="domain" description="Flagellar hook-associated protein 2 C-terminal" evidence="7">
    <location>
        <begin position="399"/>
        <end position="662"/>
    </location>
</feature>
<feature type="coiled-coil region" evidence="5">
    <location>
        <begin position="625"/>
        <end position="670"/>
    </location>
</feature>
<dbReference type="InterPro" id="IPR003481">
    <property type="entry name" value="FliD_N"/>
</dbReference>
<dbReference type="PANTHER" id="PTHR30288">
    <property type="entry name" value="FLAGELLAR CAP/ASSEMBLY PROTEIN FLID"/>
    <property type="match status" value="1"/>
</dbReference>
<evidence type="ECO:0000256" key="2">
    <source>
        <dbReference type="ARBA" id="ARBA00011255"/>
    </source>
</evidence>
<evidence type="ECO:0000256" key="1">
    <source>
        <dbReference type="ARBA" id="ARBA00009764"/>
    </source>
</evidence>
<dbReference type="Proteomes" id="UP001139179">
    <property type="component" value="Unassembled WGS sequence"/>
</dbReference>
<evidence type="ECO:0000259" key="6">
    <source>
        <dbReference type="Pfam" id="PF02465"/>
    </source>
</evidence>
<dbReference type="GO" id="GO:0071973">
    <property type="term" value="P:bacterial-type flagellum-dependent cell motility"/>
    <property type="evidence" value="ECO:0007669"/>
    <property type="project" value="TreeGrafter"/>
</dbReference>
<name>A0A9X2IN84_9BACI</name>
<dbReference type="GO" id="GO:0009421">
    <property type="term" value="C:bacterial-type flagellum filament cap"/>
    <property type="evidence" value="ECO:0007669"/>
    <property type="project" value="InterPro"/>
</dbReference>
<comment type="function">
    <text evidence="5">Required for morphogenesis and for the elongation of the flagellar filament by facilitating polymerization of the flagellin monomers at the tip of growing filament. Forms a capping structure, which prevents flagellin subunits (transported through the central channel of the flagellum) from leaking out without polymerization at the distal end.</text>
</comment>
<dbReference type="Pfam" id="PF02465">
    <property type="entry name" value="FliD_N"/>
    <property type="match status" value="1"/>
</dbReference>
<evidence type="ECO:0000259" key="7">
    <source>
        <dbReference type="Pfam" id="PF07195"/>
    </source>
</evidence>
<protein>
    <recommendedName>
        <fullName evidence="5">Flagellar hook-associated protein 2</fullName>
        <shortName evidence="5">HAP2</shortName>
    </recommendedName>
    <alternativeName>
        <fullName evidence="5">Flagellar cap protein</fullName>
    </alternativeName>
</protein>
<dbReference type="RefSeq" id="WP_251223416.1">
    <property type="nucleotide sequence ID" value="NZ_JAMBOL010000008.1"/>
</dbReference>
<keyword evidence="4 5" id="KW-0975">Bacterial flagellum</keyword>
<dbReference type="GO" id="GO:0007155">
    <property type="term" value="P:cell adhesion"/>
    <property type="evidence" value="ECO:0007669"/>
    <property type="project" value="InterPro"/>
</dbReference>
<accession>A0A9X2IN84</accession>
<comment type="similarity">
    <text evidence="1 5">Belongs to the FliD family.</text>
</comment>